<dbReference type="PANTHER" id="PTHR30068">
    <property type="entry name" value="URONATE ISOMERASE"/>
    <property type="match status" value="1"/>
</dbReference>
<dbReference type="Gene3D" id="1.10.2020.10">
    <property type="entry name" value="uronate isomerase, domain 2, chain A"/>
    <property type="match status" value="1"/>
</dbReference>
<proteinExistence type="inferred from homology"/>
<dbReference type="EC" id="5.3.1.12" evidence="4"/>
<evidence type="ECO:0000256" key="6">
    <source>
        <dbReference type="ARBA" id="ARBA00023235"/>
    </source>
</evidence>
<name>A0ABV8WMU5_9MICC</name>
<dbReference type="Pfam" id="PF02614">
    <property type="entry name" value="UxaC"/>
    <property type="match status" value="1"/>
</dbReference>
<dbReference type="Proteomes" id="UP001595778">
    <property type="component" value="Unassembled WGS sequence"/>
</dbReference>
<evidence type="ECO:0000313" key="7">
    <source>
        <dbReference type="EMBL" id="MFC4397701.1"/>
    </source>
</evidence>
<dbReference type="Gene3D" id="3.20.20.140">
    <property type="entry name" value="Metal-dependent hydrolases"/>
    <property type="match status" value="1"/>
</dbReference>
<dbReference type="NCBIfam" id="NF002794">
    <property type="entry name" value="PRK02925.1"/>
    <property type="match status" value="1"/>
</dbReference>
<evidence type="ECO:0000256" key="4">
    <source>
        <dbReference type="ARBA" id="ARBA00012546"/>
    </source>
</evidence>
<protein>
    <recommendedName>
        <fullName evidence="5">Uronate isomerase</fullName>
        <ecNumber evidence="4">5.3.1.12</ecNumber>
    </recommendedName>
</protein>
<dbReference type="GO" id="GO:0008880">
    <property type="term" value="F:glucuronate isomerase activity"/>
    <property type="evidence" value="ECO:0007669"/>
    <property type="project" value="UniProtKB-EC"/>
</dbReference>
<evidence type="ECO:0000256" key="5">
    <source>
        <dbReference type="ARBA" id="ARBA00020555"/>
    </source>
</evidence>
<evidence type="ECO:0000256" key="2">
    <source>
        <dbReference type="ARBA" id="ARBA00004892"/>
    </source>
</evidence>
<evidence type="ECO:0000256" key="3">
    <source>
        <dbReference type="ARBA" id="ARBA00008397"/>
    </source>
</evidence>
<comment type="caution">
    <text evidence="7">The sequence shown here is derived from an EMBL/GenBank/DDBJ whole genome shotgun (WGS) entry which is preliminary data.</text>
</comment>
<comment type="similarity">
    <text evidence="3">Belongs to the metallo-dependent hydrolases superfamily. Uronate isomerase family.</text>
</comment>
<sequence>MGQPIADHPDRLLPADPGVREIARSLFKKVEGLPIISPHGHVDAAVIEQNTPFPDPAALLVTPDHYVTRLIHAGGVPMDQLGLGSKPADSRQVWRHFCEAWPNFEGTASGYWIRQEFAHVFGISGEPSADNADRLYDALQAKLSEPGFRPRELFKEFNIEVLATTDDPLDSLDSHAALHDDPSFAARVLPTFRPDQYLNMAHPAWQDNVERLIGAAGDGASGYAGYIKALEARRRHFVERGAVSADHGVFTPTTLKLDDGEAERLFERGRTGQASAADRDAFEAHMIYQMARMSVEDGLVMTIHPGSFRNHHTPTFEAFGADTGHDIPVAVNYTEAVRPLLQDFGTAKDFHLVLFTLDETVFSRELAPLAGFYPSVYLGAPWWFLDAPDAMLRFRSAVTETAGFSRSSGFIDDTRAFCSIPARHDTARRIEASFLARLVAEHRVTEERAHELIVDIIDASPRRVFKL</sequence>
<dbReference type="EMBL" id="JBHSDQ010000007">
    <property type="protein sequence ID" value="MFC4397701.1"/>
    <property type="molecule type" value="Genomic_DNA"/>
</dbReference>
<keyword evidence="8" id="KW-1185">Reference proteome</keyword>
<accession>A0ABV8WMU5</accession>
<comment type="pathway">
    <text evidence="2">Carbohydrate metabolism; pentose and glucuronate interconversion.</text>
</comment>
<dbReference type="InterPro" id="IPR032466">
    <property type="entry name" value="Metal_Hydrolase"/>
</dbReference>
<reference evidence="8" key="1">
    <citation type="journal article" date="2019" name="Int. J. Syst. Evol. Microbiol.">
        <title>The Global Catalogue of Microorganisms (GCM) 10K type strain sequencing project: providing services to taxonomists for standard genome sequencing and annotation.</title>
        <authorList>
            <consortium name="The Broad Institute Genomics Platform"/>
            <consortium name="The Broad Institute Genome Sequencing Center for Infectious Disease"/>
            <person name="Wu L."/>
            <person name="Ma J."/>
        </authorList>
    </citation>
    <scope>NUCLEOTIDE SEQUENCE [LARGE SCALE GENOMIC DNA]</scope>
    <source>
        <strain evidence="8">PJ61</strain>
    </source>
</reference>
<organism evidence="7 8">
    <name type="scientific">Arthrobacter sedimenti</name>
    <dbReference type="NCBI Taxonomy" id="2694931"/>
    <lineage>
        <taxon>Bacteria</taxon>
        <taxon>Bacillati</taxon>
        <taxon>Actinomycetota</taxon>
        <taxon>Actinomycetes</taxon>
        <taxon>Micrococcales</taxon>
        <taxon>Micrococcaceae</taxon>
        <taxon>Arthrobacter</taxon>
    </lineage>
</organism>
<dbReference type="RefSeq" id="WP_376978941.1">
    <property type="nucleotide sequence ID" value="NZ_JBHSDQ010000007.1"/>
</dbReference>
<dbReference type="InterPro" id="IPR003766">
    <property type="entry name" value="Uronate_isomerase"/>
</dbReference>
<gene>
    <name evidence="7" type="primary">uxaC</name>
    <name evidence="7" type="ORF">ACFO0G_16500</name>
</gene>
<evidence type="ECO:0000256" key="1">
    <source>
        <dbReference type="ARBA" id="ARBA00001165"/>
    </source>
</evidence>
<dbReference type="PANTHER" id="PTHR30068:SF4">
    <property type="entry name" value="URONATE ISOMERASE"/>
    <property type="match status" value="1"/>
</dbReference>
<dbReference type="SUPFAM" id="SSF51556">
    <property type="entry name" value="Metallo-dependent hydrolases"/>
    <property type="match status" value="1"/>
</dbReference>
<keyword evidence="6 7" id="KW-0413">Isomerase</keyword>
<comment type="catalytic activity">
    <reaction evidence="1">
        <text>D-glucuronate = D-fructuronate</text>
        <dbReference type="Rhea" id="RHEA:13049"/>
        <dbReference type="ChEBI" id="CHEBI:58720"/>
        <dbReference type="ChEBI" id="CHEBI:59863"/>
        <dbReference type="EC" id="5.3.1.12"/>
    </reaction>
</comment>
<evidence type="ECO:0000313" key="8">
    <source>
        <dbReference type="Proteomes" id="UP001595778"/>
    </source>
</evidence>